<sequence>MHSMVGSFLDKLTHLPIFFSNNQVLYIRRKIGEG</sequence>
<dbReference type="PaxDb" id="29760-VIT_12s0142g00320.t01"/>
<accession>F6HRB6</accession>
<evidence type="ECO:0000313" key="2">
    <source>
        <dbReference type="Proteomes" id="UP000009183"/>
    </source>
</evidence>
<dbReference type="EMBL" id="FN596011">
    <property type="protein sequence ID" value="CCB57224.1"/>
    <property type="molecule type" value="Genomic_DNA"/>
</dbReference>
<reference evidence="2" key="1">
    <citation type="journal article" date="2007" name="Nature">
        <title>The grapevine genome sequence suggests ancestral hexaploidization in major angiosperm phyla.</title>
        <authorList>
            <consortium name="The French-Italian Public Consortium for Grapevine Genome Characterization."/>
            <person name="Jaillon O."/>
            <person name="Aury J.-M."/>
            <person name="Noel B."/>
            <person name="Policriti A."/>
            <person name="Clepet C."/>
            <person name="Casagrande A."/>
            <person name="Choisne N."/>
            <person name="Aubourg S."/>
            <person name="Vitulo N."/>
            <person name="Jubin C."/>
            <person name="Vezzi A."/>
            <person name="Legeai F."/>
            <person name="Hugueney P."/>
            <person name="Dasilva C."/>
            <person name="Horner D."/>
            <person name="Mica E."/>
            <person name="Jublot D."/>
            <person name="Poulain J."/>
            <person name="Bruyere C."/>
            <person name="Billault A."/>
            <person name="Segurens B."/>
            <person name="Gouyvenoux M."/>
            <person name="Ugarte E."/>
            <person name="Cattonaro F."/>
            <person name="Anthouard V."/>
            <person name="Vico V."/>
            <person name="Del Fabbro C."/>
            <person name="Alaux M."/>
            <person name="Di Gaspero G."/>
            <person name="Dumas V."/>
            <person name="Felice N."/>
            <person name="Paillard S."/>
            <person name="Juman I."/>
            <person name="Moroldo M."/>
            <person name="Scalabrin S."/>
            <person name="Canaguier A."/>
            <person name="Le Clainche I."/>
            <person name="Malacrida G."/>
            <person name="Durand E."/>
            <person name="Pesole G."/>
            <person name="Laucou V."/>
            <person name="Chatelet P."/>
            <person name="Merdinoglu D."/>
            <person name="Delledonne M."/>
            <person name="Pezzotti M."/>
            <person name="Lecharny A."/>
            <person name="Scarpelli C."/>
            <person name="Artiguenave F."/>
            <person name="Pe M.E."/>
            <person name="Valle G."/>
            <person name="Morgante M."/>
            <person name="Caboche M."/>
            <person name="Adam-Blondon A.-F."/>
            <person name="Weissenbach J."/>
            <person name="Quetier F."/>
            <person name="Wincker P."/>
        </authorList>
    </citation>
    <scope>NUCLEOTIDE SEQUENCE [LARGE SCALE GENOMIC DNA]</scope>
    <source>
        <strain evidence="2">cv. Pinot noir / PN40024</strain>
    </source>
</reference>
<name>F6HRB6_VITVI</name>
<gene>
    <name evidence="1" type="ordered locus">VIT_12s0142g00320</name>
</gene>
<protein>
    <submittedName>
        <fullName evidence="1">Uncharacterized protein</fullName>
    </submittedName>
</protein>
<dbReference type="HOGENOM" id="CLU_3378029_0_0_1"/>
<proteinExistence type="predicted"/>
<organism evidence="1 2">
    <name type="scientific">Vitis vinifera</name>
    <name type="common">Grape</name>
    <dbReference type="NCBI Taxonomy" id="29760"/>
    <lineage>
        <taxon>Eukaryota</taxon>
        <taxon>Viridiplantae</taxon>
        <taxon>Streptophyta</taxon>
        <taxon>Embryophyta</taxon>
        <taxon>Tracheophyta</taxon>
        <taxon>Spermatophyta</taxon>
        <taxon>Magnoliopsida</taxon>
        <taxon>eudicotyledons</taxon>
        <taxon>Gunneridae</taxon>
        <taxon>Pentapetalae</taxon>
        <taxon>rosids</taxon>
        <taxon>Vitales</taxon>
        <taxon>Vitaceae</taxon>
        <taxon>Viteae</taxon>
        <taxon>Vitis</taxon>
    </lineage>
</organism>
<dbReference type="AlphaFoldDB" id="F6HRB6"/>
<keyword evidence="2" id="KW-1185">Reference proteome</keyword>
<dbReference type="InParanoid" id="F6HRB6"/>
<evidence type="ECO:0000313" key="1">
    <source>
        <dbReference type="EMBL" id="CCB57224.1"/>
    </source>
</evidence>
<dbReference type="Proteomes" id="UP000009183">
    <property type="component" value="Chromosome 12, unordered"/>
</dbReference>